<dbReference type="PANTHER" id="PTHR14582">
    <property type="entry name" value="INNER KINETOCHORE SUBUNIT MAL2"/>
    <property type="match status" value="1"/>
</dbReference>
<keyword evidence="6" id="KW-0137">Centromere</keyword>
<dbReference type="GO" id="GO:0005634">
    <property type="term" value="C:nucleus"/>
    <property type="evidence" value="ECO:0007669"/>
    <property type="project" value="UniProtKB-SubCell"/>
</dbReference>
<gene>
    <name evidence="8" type="ORF">FA14DRAFT_20027</name>
</gene>
<proteinExistence type="inferred from homology"/>
<evidence type="ECO:0000256" key="5">
    <source>
        <dbReference type="ARBA" id="ARBA00023242"/>
    </source>
</evidence>
<dbReference type="GeneID" id="37023773"/>
<sequence length="490" mass="56742">MESDSTADLQAMSNDQLKEHLQKIRSNHASLKAEIERVRTIPSSEEMQEWVEANSRVLPQTLVDLSQRIAVAEEKCILHRTAGWTVFEIDLDIGRRERQMRREEGRSKLGKSSLGLGVRLDTFFRGRFHEPYYLIFAKQSQLLDNKAKVTNSALDAGKLEARYEMEARDDDDDLPHADSEEDEDGMEAVRLIRHTIPLFVPLQTLIKQYLGQDGGMVSERRRGGLDLLDGLMSRNGMTDFLGKLHTYLQVFVCRREQTIGLKNIRLPGEHHSELIAYANDAFDMITIRWAVPMVSMKDVDEYERQNGIVHPRASTAEEQSTLMHKRRLRYEHARGMARRSQTGDRVRNVEIKIQFTNLFADALGKVDPEYKEPEKSSDEFKEGRTLFENGTVRIEHQRPKKKRKRRENSPEIFHVATRRSDCEVFFANETGQLENAVQQSLIRIFADHLERESEMDKCMTERFLKGELKTGINGSRGRNKIRREHYTLIV</sequence>
<dbReference type="EMBL" id="KZ819602">
    <property type="protein sequence ID" value="PWN37869.1"/>
    <property type="molecule type" value="Genomic_DNA"/>
</dbReference>
<dbReference type="GO" id="GO:0031511">
    <property type="term" value="C:Mis6-Sim4 complex"/>
    <property type="evidence" value="ECO:0007669"/>
    <property type="project" value="TreeGrafter"/>
</dbReference>
<feature type="coiled-coil region" evidence="7">
    <location>
        <begin position="14"/>
        <end position="41"/>
    </location>
</feature>
<keyword evidence="9" id="KW-1185">Reference proteome</keyword>
<accession>A0A316VJT6</accession>
<comment type="subcellular location">
    <subcellularLocation>
        <location evidence="2">Chromosome</location>
        <location evidence="2">Centromere</location>
    </subcellularLocation>
    <subcellularLocation>
        <location evidence="1">Nucleus</location>
    </subcellularLocation>
</comment>
<dbReference type="Pfam" id="PF09496">
    <property type="entry name" value="CENP-O"/>
    <property type="match status" value="1"/>
</dbReference>
<keyword evidence="4" id="KW-0158">Chromosome</keyword>
<evidence type="ECO:0000256" key="4">
    <source>
        <dbReference type="ARBA" id="ARBA00022454"/>
    </source>
</evidence>
<evidence type="ECO:0000256" key="3">
    <source>
        <dbReference type="ARBA" id="ARBA00007321"/>
    </source>
</evidence>
<evidence type="ECO:0000256" key="6">
    <source>
        <dbReference type="ARBA" id="ARBA00023328"/>
    </source>
</evidence>
<evidence type="ECO:0000256" key="2">
    <source>
        <dbReference type="ARBA" id="ARBA00004584"/>
    </source>
</evidence>
<evidence type="ECO:0000256" key="1">
    <source>
        <dbReference type="ARBA" id="ARBA00004123"/>
    </source>
</evidence>
<protein>
    <submittedName>
        <fullName evidence="8">Uncharacterized protein</fullName>
    </submittedName>
</protein>
<dbReference type="Proteomes" id="UP000245771">
    <property type="component" value="Unassembled WGS sequence"/>
</dbReference>
<dbReference type="OrthoDB" id="514248at2759"/>
<dbReference type="AlphaFoldDB" id="A0A316VJT6"/>
<name>A0A316VJT6_9BASI</name>
<evidence type="ECO:0000313" key="8">
    <source>
        <dbReference type="EMBL" id="PWN37869.1"/>
    </source>
</evidence>
<dbReference type="InterPro" id="IPR018464">
    <property type="entry name" value="CENP-O"/>
</dbReference>
<keyword evidence="5" id="KW-0539">Nucleus</keyword>
<evidence type="ECO:0000313" key="9">
    <source>
        <dbReference type="Proteomes" id="UP000245771"/>
    </source>
</evidence>
<dbReference type="InParanoid" id="A0A316VJT6"/>
<dbReference type="RefSeq" id="XP_025358171.1">
    <property type="nucleotide sequence ID" value="XM_025501992.1"/>
</dbReference>
<dbReference type="STRING" id="1280837.A0A316VJT6"/>
<comment type="similarity">
    <text evidence="3">Belongs to the CENP-O/MCM21 family.</text>
</comment>
<organism evidence="8 9">
    <name type="scientific">Meira miltonrushii</name>
    <dbReference type="NCBI Taxonomy" id="1280837"/>
    <lineage>
        <taxon>Eukaryota</taxon>
        <taxon>Fungi</taxon>
        <taxon>Dikarya</taxon>
        <taxon>Basidiomycota</taxon>
        <taxon>Ustilaginomycotina</taxon>
        <taxon>Exobasidiomycetes</taxon>
        <taxon>Exobasidiales</taxon>
        <taxon>Brachybasidiaceae</taxon>
        <taxon>Meira</taxon>
    </lineage>
</organism>
<reference evidence="8 9" key="1">
    <citation type="journal article" date="2018" name="Mol. Biol. Evol.">
        <title>Broad Genomic Sampling Reveals a Smut Pathogenic Ancestry of the Fungal Clade Ustilaginomycotina.</title>
        <authorList>
            <person name="Kijpornyongpan T."/>
            <person name="Mondo S.J."/>
            <person name="Barry K."/>
            <person name="Sandor L."/>
            <person name="Lee J."/>
            <person name="Lipzen A."/>
            <person name="Pangilinan J."/>
            <person name="LaButti K."/>
            <person name="Hainaut M."/>
            <person name="Henrissat B."/>
            <person name="Grigoriev I.V."/>
            <person name="Spatafora J.W."/>
            <person name="Aime M.C."/>
        </authorList>
    </citation>
    <scope>NUCLEOTIDE SEQUENCE [LARGE SCALE GENOMIC DNA]</scope>
    <source>
        <strain evidence="8 9">MCA 3882</strain>
    </source>
</reference>
<keyword evidence="7" id="KW-0175">Coiled coil</keyword>
<dbReference type="PANTHER" id="PTHR14582:SF1">
    <property type="entry name" value="CENTROMERE PROTEIN O"/>
    <property type="match status" value="1"/>
</dbReference>
<evidence type="ECO:0000256" key="7">
    <source>
        <dbReference type="SAM" id="Coils"/>
    </source>
</evidence>